<dbReference type="Proteomes" id="UP000222075">
    <property type="component" value="Segment"/>
</dbReference>
<dbReference type="EMBL" id="KR997933">
    <property type="protein sequence ID" value="AKU45390.1"/>
    <property type="molecule type" value="Genomic_DNA"/>
</dbReference>
<reference evidence="1 2" key="1">
    <citation type="journal article" date="2016" name="BMC Microbiol.">
        <title>Characterization of mycobacteria and mycobacteriophages isolated from compost at the Sao Paulo Zoo Park Foundation in Brazil and creation of the new mycobacteriophage Cluster U.</title>
        <authorList>
            <person name="Lima-Junior J.D."/>
            <person name="Viana-Niero C."/>
            <person name="Conde Oliveira D.V."/>
            <person name="Machado G.E."/>
            <person name="Rabello M.C."/>
            <person name="Martins-Junior J."/>
            <person name="Martins L.F."/>
            <person name="Digiampietri L.A."/>
            <person name="da Silva A.M."/>
            <person name="Setubal J.C."/>
            <person name="Russell D.A."/>
            <person name="Jacobs-Sera D."/>
            <person name="Pope W.H."/>
            <person name="Hatfull G.F."/>
            <person name="Leao S.C."/>
        </authorList>
    </citation>
    <scope>NUCLEOTIDE SEQUENCE [LARGE SCALE GENOMIC DNA]</scope>
</reference>
<sequence>MTSTLNSFVNPVGNISGEGKIKIIEGLTVLATAVARNNYEKGWREPGAVPRPIGDLIALLHSEVTEAFEAYRNNEPELWFEYPDKETPFEEFRTDPDTGETTLGKPQGITSELADVIIRVFDMASELELPLVEALLAKHEYNQTRPFRHGGKAV</sequence>
<dbReference type="Gene3D" id="1.10.287.1080">
    <property type="entry name" value="MazG-like"/>
    <property type="match status" value="1"/>
</dbReference>
<organism evidence="1 2">
    <name type="scientific">Mycobacterium phage Madruga</name>
    <dbReference type="NCBI Taxonomy" id="1675552"/>
    <lineage>
        <taxon>Viruses</taxon>
        <taxon>Duplodnaviria</taxon>
        <taxon>Heunggongvirae</taxon>
        <taxon>Uroviricota</taxon>
        <taxon>Caudoviricetes</taxon>
        <taxon>Patiencevirus</taxon>
        <taxon>Patiencevirus patience</taxon>
    </lineage>
</organism>
<gene>
    <name evidence="1" type="ORF">MADRUGA_101</name>
</gene>
<protein>
    <submittedName>
        <fullName evidence="1">MazG-like protein</fullName>
    </submittedName>
</protein>
<name>A0A0K1LTC5_9CAUD</name>
<proteinExistence type="predicted"/>
<evidence type="ECO:0000313" key="2">
    <source>
        <dbReference type="Proteomes" id="UP000222075"/>
    </source>
</evidence>
<dbReference type="SUPFAM" id="SSF101386">
    <property type="entry name" value="all-alpha NTP pyrophosphatases"/>
    <property type="match status" value="1"/>
</dbReference>
<evidence type="ECO:0000313" key="1">
    <source>
        <dbReference type="EMBL" id="AKU45390.1"/>
    </source>
</evidence>
<accession>A0A0K1LTC5</accession>